<name>A0ABY1RX79_9GAMM</name>
<dbReference type="Pfam" id="PF09835">
    <property type="entry name" value="DUF2062"/>
    <property type="match status" value="1"/>
</dbReference>
<accession>A0ABY1RX79</accession>
<proteinExistence type="predicted"/>
<feature type="domain" description="DUF2062" evidence="2">
    <location>
        <begin position="35"/>
        <end position="177"/>
    </location>
</feature>
<dbReference type="PANTHER" id="PTHR40547">
    <property type="entry name" value="SLL0298 PROTEIN"/>
    <property type="match status" value="1"/>
</dbReference>
<sequence>MSPPVRTGKSVSMPRKLIKKYMPDEQMLRSHRHLSWLGRHLHDPNLWHLTRKSVARAFLVGILCAFMPIPGQMIVAALLALLMSSNLPISVGLVWITNPFTMPPIFYACYRLGIWILGMESSLGQNWSWDLETIQAEFASIWWPLLLGSMVCGLVFSLLGYLTISRFWIWHVNRTWRKRVQLRNKRKNKNR</sequence>
<protein>
    <recommendedName>
        <fullName evidence="2">DUF2062 domain-containing protein</fullName>
    </recommendedName>
</protein>
<evidence type="ECO:0000259" key="2">
    <source>
        <dbReference type="Pfam" id="PF09835"/>
    </source>
</evidence>
<dbReference type="InterPro" id="IPR018639">
    <property type="entry name" value="DUF2062"/>
</dbReference>
<keyword evidence="1" id="KW-0812">Transmembrane</keyword>
<keyword evidence="4" id="KW-1185">Reference proteome</keyword>
<dbReference type="PANTHER" id="PTHR40547:SF1">
    <property type="entry name" value="SLL0298 PROTEIN"/>
    <property type="match status" value="1"/>
</dbReference>
<evidence type="ECO:0000313" key="4">
    <source>
        <dbReference type="Proteomes" id="UP001159257"/>
    </source>
</evidence>
<keyword evidence="1" id="KW-0472">Membrane</keyword>
<evidence type="ECO:0000256" key="1">
    <source>
        <dbReference type="SAM" id="Phobius"/>
    </source>
</evidence>
<feature type="transmembrane region" description="Helical" evidence="1">
    <location>
        <begin position="141"/>
        <end position="169"/>
    </location>
</feature>
<gene>
    <name evidence="3" type="ORF">SAMN04487964_102129</name>
</gene>
<dbReference type="RefSeq" id="WP_239039452.1">
    <property type="nucleotide sequence ID" value="NZ_CP092123.1"/>
</dbReference>
<evidence type="ECO:0000313" key="3">
    <source>
        <dbReference type="EMBL" id="SMR71473.1"/>
    </source>
</evidence>
<feature type="transmembrane region" description="Helical" evidence="1">
    <location>
        <begin position="53"/>
        <end position="69"/>
    </location>
</feature>
<reference evidence="3 4" key="1">
    <citation type="submission" date="2017-05" db="EMBL/GenBank/DDBJ databases">
        <authorList>
            <person name="Varghese N."/>
            <person name="Submissions S."/>
        </authorList>
    </citation>
    <scope>NUCLEOTIDE SEQUENCE [LARGE SCALE GENOMIC DNA]</scope>
    <source>
        <strain evidence="3 4">CGMCC 1.7287</strain>
    </source>
</reference>
<organism evidence="3 4">
    <name type="scientific">Marinobacterium sediminicola</name>
    <dbReference type="NCBI Taxonomy" id="518898"/>
    <lineage>
        <taxon>Bacteria</taxon>
        <taxon>Pseudomonadati</taxon>
        <taxon>Pseudomonadota</taxon>
        <taxon>Gammaproteobacteria</taxon>
        <taxon>Oceanospirillales</taxon>
        <taxon>Oceanospirillaceae</taxon>
        <taxon>Marinobacterium</taxon>
    </lineage>
</organism>
<dbReference type="Proteomes" id="UP001159257">
    <property type="component" value="Unassembled WGS sequence"/>
</dbReference>
<dbReference type="EMBL" id="FXWV01000002">
    <property type="protein sequence ID" value="SMR71473.1"/>
    <property type="molecule type" value="Genomic_DNA"/>
</dbReference>
<keyword evidence="1" id="KW-1133">Transmembrane helix</keyword>
<comment type="caution">
    <text evidence="3">The sequence shown here is derived from an EMBL/GenBank/DDBJ whole genome shotgun (WGS) entry which is preliminary data.</text>
</comment>